<evidence type="ECO:0008006" key="4">
    <source>
        <dbReference type="Google" id="ProtNLM"/>
    </source>
</evidence>
<gene>
    <name evidence="2" type="ORF">HNP84_003367</name>
</gene>
<organism evidence="2 3">
    <name type="scientific">Thermocatellispora tengchongensis</name>
    <dbReference type="NCBI Taxonomy" id="1073253"/>
    <lineage>
        <taxon>Bacteria</taxon>
        <taxon>Bacillati</taxon>
        <taxon>Actinomycetota</taxon>
        <taxon>Actinomycetes</taxon>
        <taxon>Streptosporangiales</taxon>
        <taxon>Streptosporangiaceae</taxon>
        <taxon>Thermocatellispora</taxon>
    </lineage>
</organism>
<evidence type="ECO:0000256" key="1">
    <source>
        <dbReference type="SAM" id="MobiDB-lite"/>
    </source>
</evidence>
<name>A0A840P709_9ACTN</name>
<comment type="caution">
    <text evidence="2">The sequence shown here is derived from an EMBL/GenBank/DDBJ whole genome shotgun (WGS) entry which is preliminary data.</text>
</comment>
<dbReference type="Gene3D" id="3.40.50.720">
    <property type="entry name" value="NAD(P)-binding Rossmann-like Domain"/>
    <property type="match status" value="1"/>
</dbReference>
<accession>A0A840P709</accession>
<evidence type="ECO:0000313" key="2">
    <source>
        <dbReference type="EMBL" id="MBB5133641.1"/>
    </source>
</evidence>
<reference evidence="2 3" key="1">
    <citation type="submission" date="2020-08" db="EMBL/GenBank/DDBJ databases">
        <title>Genomic Encyclopedia of Type Strains, Phase IV (KMG-IV): sequencing the most valuable type-strain genomes for metagenomic binning, comparative biology and taxonomic classification.</title>
        <authorList>
            <person name="Goeker M."/>
        </authorList>
    </citation>
    <scope>NUCLEOTIDE SEQUENCE [LARGE SCALE GENOMIC DNA]</scope>
    <source>
        <strain evidence="2 3">DSM 45615</strain>
    </source>
</reference>
<evidence type="ECO:0000313" key="3">
    <source>
        <dbReference type="Proteomes" id="UP000578449"/>
    </source>
</evidence>
<protein>
    <recommendedName>
        <fullName evidence="4">YcaO domain-containing protein</fullName>
    </recommendedName>
</protein>
<sequence length="694" mass="72723">MESAHDSIRPKLKPDVYWVPHPDGAVFVHSSAHLTVRGKSALALMDRLAPHLDGAVTLGELVTGLPDGKREMVTTLVSSLLTAGLIKDVSGDEPHGLTAAELELYAAEIAYIDYYLDSAARRFEVYRNTPIACVGSGLTLTALAHACLAAGARDVRVLVTGESPTSAERLDDYARLAAERDPAQRLTHGPLSGSLAAAIGDAGVVLHVSDRPMAARAAELDRICQERGLPLVQGVMAGDEAWTGPVSGSTGMLWTAAWLRRAANLGLHPDPFTGTSSDGTGGDGAGTDGTGAEGAEPSPFLAGPTAAIVANRVSFTAFRHITGIADADPHSADPAKAGRAAVSVVNLETLNTGEYRFHPHPAAQRAASESADAFAERYRAFLAATRLDDETFSARAASCFDPRLGLFAEMDEGELQQLPLYAARARVSDPFGHAGTGDGRERPQVTGAGVTQAQARHETGIAALAAYAALAVDRRRLTSDGQAYAHNLVLEKDEPVPAELLYPVLRAEPGPFRVPVGLVAGPDAGTALADGLLAHIVALTAAAAVTSGTPFPRVDLDAAALPDTPARYLEMLRVARVPLTAYDVTGPLGVPVYALCVEDRTIAYAAAPRLAAGLARVLLDYQGVPTHLDGDAPALPEPLRGTDTAAWREAPEPDWRALTRTLHEHGYQAHAAPAGHDPVIARVLPTLVQVTVHG</sequence>
<feature type="region of interest" description="Disordered" evidence="1">
    <location>
        <begin position="269"/>
        <end position="298"/>
    </location>
</feature>
<dbReference type="EMBL" id="JACHGN010000006">
    <property type="protein sequence ID" value="MBB5133641.1"/>
    <property type="molecule type" value="Genomic_DNA"/>
</dbReference>
<dbReference type="Proteomes" id="UP000578449">
    <property type="component" value="Unassembled WGS sequence"/>
</dbReference>
<feature type="compositionally biased region" description="Gly residues" evidence="1">
    <location>
        <begin position="279"/>
        <end position="292"/>
    </location>
</feature>
<keyword evidence="3" id="KW-1185">Reference proteome</keyword>
<dbReference type="RefSeq" id="WP_185050585.1">
    <property type="nucleotide sequence ID" value="NZ_BAABIX010000001.1"/>
</dbReference>
<dbReference type="AlphaFoldDB" id="A0A840P709"/>
<proteinExistence type="predicted"/>